<evidence type="ECO:0000256" key="2">
    <source>
        <dbReference type="ARBA" id="ARBA00023186"/>
    </source>
</evidence>
<keyword evidence="2 3" id="KW-0143">Chaperone</keyword>
<dbReference type="Pfam" id="PF01730">
    <property type="entry name" value="UreF"/>
    <property type="match status" value="1"/>
</dbReference>
<name>A0ABR9VNQ7_9SYNC</name>
<keyword evidence="3" id="KW-0963">Cytoplasm</keyword>
<protein>
    <recommendedName>
        <fullName evidence="3">Urease accessory protein UreF</fullName>
    </recommendedName>
</protein>
<gene>
    <name evidence="3" type="primary">ureF</name>
    <name evidence="4" type="ORF">IQ217_03690</name>
</gene>
<proteinExistence type="inferred from homology"/>
<comment type="similarity">
    <text evidence="3">Belongs to the UreF family.</text>
</comment>
<evidence type="ECO:0000256" key="3">
    <source>
        <dbReference type="HAMAP-Rule" id="MF_01385"/>
    </source>
</evidence>
<sequence length="217" mass="24058">MGAYNYSEGLEWLIERGNITNADTLGAWITQELGQGSIAVDTAIMARAHRLTGQLAPTDVVPNPTVKNLSYWNQWLTATRESRELREQSLQMGGSLRKLLVDLDPAVQAWFEPIPSTQPCNYAIAFGIGAAFWGIDLHQSGLGYLHSWANNLISAGIRLIPLGQTAGQKLLLHLTPTILHQWQRILLLGDDDLYSCSWGLALASMGHESQYTRLFRS</sequence>
<dbReference type="InterPro" id="IPR002639">
    <property type="entry name" value="UreF"/>
</dbReference>
<comment type="function">
    <text evidence="3">Required for maturation of urease via the functional incorporation of the urease nickel metallocenter.</text>
</comment>
<dbReference type="HAMAP" id="MF_01385">
    <property type="entry name" value="UreF"/>
    <property type="match status" value="1"/>
</dbReference>
<dbReference type="PANTHER" id="PTHR33620">
    <property type="entry name" value="UREASE ACCESSORY PROTEIN F"/>
    <property type="match status" value="1"/>
</dbReference>
<dbReference type="Proteomes" id="UP000658720">
    <property type="component" value="Unassembled WGS sequence"/>
</dbReference>
<dbReference type="EMBL" id="JADEVV010000007">
    <property type="protein sequence ID" value="MBE9252974.1"/>
    <property type="molecule type" value="Genomic_DNA"/>
</dbReference>
<evidence type="ECO:0000313" key="5">
    <source>
        <dbReference type="Proteomes" id="UP000658720"/>
    </source>
</evidence>
<keyword evidence="5" id="KW-1185">Reference proteome</keyword>
<reference evidence="4 5" key="1">
    <citation type="submission" date="2020-10" db="EMBL/GenBank/DDBJ databases">
        <authorList>
            <person name="Castelo-Branco R."/>
            <person name="Eusebio N."/>
            <person name="Adriana R."/>
            <person name="Vieira A."/>
            <person name="Brugerolle De Fraissinette N."/>
            <person name="Rezende De Castro R."/>
            <person name="Schneider M.P."/>
            <person name="Vasconcelos V."/>
            <person name="Leao P.N."/>
        </authorList>
    </citation>
    <scope>NUCLEOTIDE SEQUENCE [LARGE SCALE GENOMIC DNA]</scope>
    <source>
        <strain evidence="4 5">LEGE 00031</strain>
    </source>
</reference>
<dbReference type="PANTHER" id="PTHR33620:SF1">
    <property type="entry name" value="UREASE ACCESSORY PROTEIN F"/>
    <property type="match status" value="1"/>
</dbReference>
<dbReference type="PIRSF" id="PIRSF009467">
    <property type="entry name" value="Ureas_acces_UreF"/>
    <property type="match status" value="1"/>
</dbReference>
<comment type="subcellular location">
    <subcellularLocation>
        <location evidence="3">Cytoplasm</location>
    </subcellularLocation>
</comment>
<evidence type="ECO:0000313" key="4">
    <source>
        <dbReference type="EMBL" id="MBE9252974.1"/>
    </source>
</evidence>
<dbReference type="Gene3D" id="1.10.4190.10">
    <property type="entry name" value="Urease accessory protein UreF"/>
    <property type="match status" value="1"/>
</dbReference>
<organism evidence="4 5">
    <name type="scientific">Synechocystis salina LEGE 00031</name>
    <dbReference type="NCBI Taxonomy" id="1828736"/>
    <lineage>
        <taxon>Bacteria</taxon>
        <taxon>Bacillati</taxon>
        <taxon>Cyanobacteriota</taxon>
        <taxon>Cyanophyceae</taxon>
        <taxon>Synechococcales</taxon>
        <taxon>Merismopediaceae</taxon>
        <taxon>Synechocystis</taxon>
    </lineage>
</organism>
<dbReference type="InterPro" id="IPR038277">
    <property type="entry name" value="UreF_sf"/>
</dbReference>
<comment type="subunit">
    <text evidence="3">UreD, UreF and UreG form a complex that acts as a GTP-hydrolysis-dependent molecular chaperone, activating the urease apoprotein by helping to assemble the nickel containing metallocenter of UreC. The UreE protein probably delivers the nickel.</text>
</comment>
<keyword evidence="1 3" id="KW-0996">Nickel insertion</keyword>
<accession>A0ABR9VNQ7</accession>
<dbReference type="RefSeq" id="WP_194018992.1">
    <property type="nucleotide sequence ID" value="NZ_JADEVV010000007.1"/>
</dbReference>
<evidence type="ECO:0000256" key="1">
    <source>
        <dbReference type="ARBA" id="ARBA00022988"/>
    </source>
</evidence>
<comment type="caution">
    <text evidence="4">The sequence shown here is derived from an EMBL/GenBank/DDBJ whole genome shotgun (WGS) entry which is preliminary data.</text>
</comment>